<dbReference type="GO" id="GO:0005737">
    <property type="term" value="C:cytoplasm"/>
    <property type="evidence" value="ECO:0007669"/>
    <property type="project" value="UniProtKB-SubCell"/>
</dbReference>
<dbReference type="InterPro" id="IPR006638">
    <property type="entry name" value="Elp3/MiaA/NifB-like_rSAM"/>
</dbReference>
<keyword evidence="3" id="KW-0004">4Fe-4S</keyword>
<keyword evidence="3" id="KW-0411">Iron-sulfur</keyword>
<reference evidence="5" key="2">
    <citation type="journal article" date="2021" name="PeerJ">
        <title>Extensive microbial diversity within the chicken gut microbiome revealed by metagenomics and culture.</title>
        <authorList>
            <person name="Gilroy R."/>
            <person name="Ravi A."/>
            <person name="Getino M."/>
            <person name="Pursley I."/>
            <person name="Horton D.L."/>
            <person name="Alikhan N.F."/>
            <person name="Baker D."/>
            <person name="Gharbi K."/>
            <person name="Hall N."/>
            <person name="Watson M."/>
            <person name="Adriaenssens E.M."/>
            <person name="Foster-Nyarko E."/>
            <person name="Jarju S."/>
            <person name="Secka A."/>
            <person name="Antonio M."/>
            <person name="Oren A."/>
            <person name="Chaudhuri R.R."/>
            <person name="La Ragione R."/>
            <person name="Hildebrand F."/>
            <person name="Pallen M.J."/>
        </authorList>
    </citation>
    <scope>NUCLEOTIDE SEQUENCE</scope>
    <source>
        <strain evidence="5">CHK195-11698</strain>
    </source>
</reference>
<comment type="subcellular location">
    <subcellularLocation>
        <location evidence="3">Cytoplasm</location>
    </subcellularLocation>
</comment>
<dbReference type="SUPFAM" id="SSF102114">
    <property type="entry name" value="Radical SAM enzymes"/>
    <property type="match status" value="1"/>
</dbReference>
<keyword evidence="3" id="KW-0479">Metal-binding</keyword>
<keyword evidence="3" id="KW-0349">Heme</keyword>
<gene>
    <name evidence="5" type="primary">hemW</name>
    <name evidence="5" type="ORF">IAD15_01540</name>
</gene>
<dbReference type="SMART" id="SM00729">
    <property type="entry name" value="Elp3"/>
    <property type="match status" value="1"/>
</dbReference>
<dbReference type="SFLD" id="SFLDF00562">
    <property type="entry name" value="HemN-like__clustered_with_heat"/>
    <property type="match status" value="1"/>
</dbReference>
<dbReference type="SFLD" id="SFLDG01082">
    <property type="entry name" value="B12-binding_domain_containing"/>
    <property type="match status" value="1"/>
</dbReference>
<proteinExistence type="inferred from homology"/>
<dbReference type="Pfam" id="PF06969">
    <property type="entry name" value="HemN_C"/>
    <property type="match status" value="1"/>
</dbReference>
<feature type="domain" description="Radical SAM core" evidence="4">
    <location>
        <begin position="1"/>
        <end position="226"/>
    </location>
</feature>
<dbReference type="EMBL" id="DVMJ01000009">
    <property type="protein sequence ID" value="HIU12740.1"/>
    <property type="molecule type" value="Genomic_DNA"/>
</dbReference>
<sequence>MTEPSSLYVHIPFCRHICAYCDFCKVYYYEPWVDAYLDRLERELQARNVDRPFRTVYIGGGTPSSLNETQLRRLLAILKRPLSGAKEATVEANPEQLDEKKIQLMKEGGINRLSLGVQTFDETILRHLGRQHTVSQITKAVVCCHEVGLNNISFDLMYGLPGQTHATLKTDLERSLNLGVKHLSYYSLILEEHTLFALWQQAPKDEKWILEADDLIQHFLKANGFEHYEVSNYAKPGYRSQHNMVYWRNEGYVGIGAGASGYIGSIRYDNTRSINQYLKGVTTYTQQSLSLEEQVFESFMLNWRMKEGIDLEKFAERFKQSPFAFYPEALKWMIDQGFIADDGKHLYCLPKGLAVLDELLLKLA</sequence>
<dbReference type="InterPro" id="IPR058240">
    <property type="entry name" value="rSAM_sf"/>
</dbReference>
<keyword evidence="3" id="KW-0949">S-adenosyl-L-methionine</keyword>
<dbReference type="InterPro" id="IPR010723">
    <property type="entry name" value="HemN_C"/>
</dbReference>
<dbReference type="SFLD" id="SFLDF00288">
    <property type="entry name" value="HemN-like__clustered_with_nucl"/>
    <property type="match status" value="1"/>
</dbReference>
<dbReference type="NCBIfam" id="TIGR00539">
    <property type="entry name" value="hemN_rel"/>
    <property type="match status" value="1"/>
</dbReference>
<dbReference type="InterPro" id="IPR034505">
    <property type="entry name" value="Coproporphyrinogen-III_oxidase"/>
</dbReference>
<dbReference type="PROSITE" id="PS51918">
    <property type="entry name" value="RADICAL_SAM"/>
    <property type="match status" value="1"/>
</dbReference>
<dbReference type="Proteomes" id="UP000824175">
    <property type="component" value="Unassembled WGS sequence"/>
</dbReference>
<dbReference type="InterPro" id="IPR023404">
    <property type="entry name" value="rSAM_horseshoe"/>
</dbReference>
<evidence type="ECO:0000259" key="4">
    <source>
        <dbReference type="PROSITE" id="PS51918"/>
    </source>
</evidence>
<evidence type="ECO:0000256" key="3">
    <source>
        <dbReference type="RuleBase" id="RU364116"/>
    </source>
</evidence>
<dbReference type="Pfam" id="PF04055">
    <property type="entry name" value="Radical_SAM"/>
    <property type="match status" value="1"/>
</dbReference>
<dbReference type="GO" id="GO:0051539">
    <property type="term" value="F:4 iron, 4 sulfur cluster binding"/>
    <property type="evidence" value="ECO:0007669"/>
    <property type="project" value="UniProtKB-UniRule"/>
</dbReference>
<dbReference type="PANTHER" id="PTHR13932:SF5">
    <property type="entry name" value="RADICAL S-ADENOSYL METHIONINE DOMAIN-CONTAINING PROTEIN 1, MITOCHONDRIAL"/>
    <property type="match status" value="1"/>
</dbReference>
<keyword evidence="3" id="KW-0408">Iron</keyword>
<reference evidence="5" key="1">
    <citation type="submission" date="2020-10" db="EMBL/GenBank/DDBJ databases">
        <authorList>
            <person name="Gilroy R."/>
        </authorList>
    </citation>
    <scope>NUCLEOTIDE SEQUENCE</scope>
    <source>
        <strain evidence="5">CHK195-11698</strain>
    </source>
</reference>
<protein>
    <recommendedName>
        <fullName evidence="2 3">Heme chaperone HemW</fullName>
    </recommendedName>
</protein>
<dbReference type="SFLD" id="SFLDS00029">
    <property type="entry name" value="Radical_SAM"/>
    <property type="match status" value="1"/>
</dbReference>
<evidence type="ECO:0000313" key="5">
    <source>
        <dbReference type="EMBL" id="HIU12740.1"/>
    </source>
</evidence>
<comment type="caution">
    <text evidence="5">The sequence shown here is derived from an EMBL/GenBank/DDBJ whole genome shotgun (WGS) entry which is preliminary data.</text>
</comment>
<dbReference type="InterPro" id="IPR004559">
    <property type="entry name" value="HemW-like"/>
</dbReference>
<dbReference type="AlphaFoldDB" id="A0A9D1HL95"/>
<dbReference type="InterPro" id="IPR007197">
    <property type="entry name" value="rSAM"/>
</dbReference>
<keyword evidence="3" id="KW-0963">Cytoplasm</keyword>
<dbReference type="PANTHER" id="PTHR13932">
    <property type="entry name" value="COPROPORPHYRINIGEN III OXIDASE"/>
    <property type="match status" value="1"/>
</dbReference>
<dbReference type="CDD" id="cd01335">
    <property type="entry name" value="Radical_SAM"/>
    <property type="match status" value="1"/>
</dbReference>
<name>A0A9D1HL95_9FIRM</name>
<evidence type="ECO:0000313" key="6">
    <source>
        <dbReference type="Proteomes" id="UP000824175"/>
    </source>
</evidence>
<accession>A0A9D1HL95</accession>
<comment type="similarity">
    <text evidence="1">Belongs to the anaerobic coproporphyrinogen-III oxidase family. HemW subfamily.</text>
</comment>
<evidence type="ECO:0000256" key="1">
    <source>
        <dbReference type="ARBA" id="ARBA00006100"/>
    </source>
</evidence>
<organism evidence="5 6">
    <name type="scientific">Candidatus Fimiplasma intestinipullorum</name>
    <dbReference type="NCBI Taxonomy" id="2840825"/>
    <lineage>
        <taxon>Bacteria</taxon>
        <taxon>Bacillati</taxon>
        <taxon>Bacillota</taxon>
        <taxon>Clostridia</taxon>
        <taxon>Eubacteriales</taxon>
        <taxon>Candidatus Fimiplasma</taxon>
    </lineage>
</organism>
<dbReference type="GO" id="GO:0004109">
    <property type="term" value="F:coproporphyrinogen oxidase activity"/>
    <property type="evidence" value="ECO:0007669"/>
    <property type="project" value="InterPro"/>
</dbReference>
<dbReference type="SFLD" id="SFLDG01065">
    <property type="entry name" value="anaerobic_coproporphyrinogen-I"/>
    <property type="match status" value="1"/>
</dbReference>
<dbReference type="GO" id="GO:0006779">
    <property type="term" value="P:porphyrin-containing compound biosynthetic process"/>
    <property type="evidence" value="ECO:0007669"/>
    <property type="project" value="InterPro"/>
</dbReference>
<keyword evidence="3" id="KW-0143">Chaperone</keyword>
<evidence type="ECO:0000256" key="2">
    <source>
        <dbReference type="ARBA" id="ARBA00017228"/>
    </source>
</evidence>
<dbReference type="Gene3D" id="3.80.30.20">
    <property type="entry name" value="tm_1862 like domain"/>
    <property type="match status" value="1"/>
</dbReference>
<comment type="function">
    <text evidence="3">Probably acts as a heme chaperone, transferring heme to an unknown acceptor. Binds one molecule of heme per monomer, possibly covalently. Binds 1 [4Fe-4S] cluster. The cluster is coordinated with 3 cysteines and an exchangeable S-adenosyl-L-methionine.</text>
</comment>
<dbReference type="GO" id="GO:0046872">
    <property type="term" value="F:metal ion binding"/>
    <property type="evidence" value="ECO:0007669"/>
    <property type="project" value="UniProtKB-UniRule"/>
</dbReference>